<organism evidence="3 4">
    <name type="scientific">Symbiodinium pilosum</name>
    <name type="common">Dinoflagellate</name>
    <dbReference type="NCBI Taxonomy" id="2952"/>
    <lineage>
        <taxon>Eukaryota</taxon>
        <taxon>Sar</taxon>
        <taxon>Alveolata</taxon>
        <taxon>Dinophyceae</taxon>
        <taxon>Suessiales</taxon>
        <taxon>Symbiodiniaceae</taxon>
        <taxon>Symbiodinium</taxon>
    </lineage>
</organism>
<keyword evidence="4" id="KW-1185">Reference proteome</keyword>
<dbReference type="AlphaFoldDB" id="A0A812VVE3"/>
<protein>
    <submittedName>
        <fullName evidence="3">Uncharacterized protein</fullName>
    </submittedName>
</protein>
<feature type="transmembrane region" description="Helical" evidence="1">
    <location>
        <begin position="299"/>
        <end position="317"/>
    </location>
</feature>
<sequence>MAAPFLVLGFFLPGAVASFPFPDEFDDTFHCDTCSGVGAAQCNSSDCKTRCLSEGKQCFKPNRFKLGCCCDPSRVPNPDMYKCRTGGKHSGDCLWECCKAVQHGDQKVYSTICGDGCCAPSTQCGSSWKLALQKKAPKRHPCCLEKGATQDHQNGARCCLHGDGVNCSSPGQDAPCCLLLSTKSSHNKNRSHDPHAVCQRNSCVAYVPCAPGVERGVLCSSPEQTVCCLWEGRPSVHDPCQHSAADCSTHYTPCGAADRLGIDCASHSGRSVCCLPAGKEAGSCRQSDCAAYHAEQTRMFVLAAALSIVVIGLLLVLCRRCYKRLRTCYGRFKERVDNLVAPLLLPSGDVASASPLIDHPYRVLLAISCQSYHDSEHYPPLKTPHADAEVISQECHSMRYDEVVLLVQASSRADIDNGFRSAVQKVAGKTKALLLISYSGHAVEVDGRMMWAPENARHGDMTTHFDASCVCRDLMEVHLNDGNRGIARFGATQPAKNLFVVLLADCCREPSTGNHCDPLSGSVTRRRRDDQGGLYVIYSCGPGLRAGDESGPFTGHSPFVQCIQEQLRFPQRVSVFADHVDAGLRRETQGRPEAEGFGIVAMSCRRMLCGR</sequence>
<evidence type="ECO:0000256" key="2">
    <source>
        <dbReference type="SAM" id="SignalP"/>
    </source>
</evidence>
<dbReference type="OrthoDB" id="417364at2759"/>
<reference evidence="3" key="1">
    <citation type="submission" date="2021-02" db="EMBL/GenBank/DDBJ databases">
        <authorList>
            <person name="Dougan E. K."/>
            <person name="Rhodes N."/>
            <person name="Thang M."/>
            <person name="Chan C."/>
        </authorList>
    </citation>
    <scope>NUCLEOTIDE SEQUENCE</scope>
</reference>
<dbReference type="Proteomes" id="UP000649617">
    <property type="component" value="Unassembled WGS sequence"/>
</dbReference>
<gene>
    <name evidence="3" type="ORF">SPIL2461_LOCUS17377</name>
</gene>
<comment type="caution">
    <text evidence="3">The sequence shown here is derived from an EMBL/GenBank/DDBJ whole genome shotgun (WGS) entry which is preliminary data.</text>
</comment>
<dbReference type="EMBL" id="CAJNIZ010043138">
    <property type="protein sequence ID" value="CAE7650925.1"/>
    <property type="molecule type" value="Genomic_DNA"/>
</dbReference>
<name>A0A812VVE3_SYMPI</name>
<evidence type="ECO:0000313" key="3">
    <source>
        <dbReference type="EMBL" id="CAE7650925.1"/>
    </source>
</evidence>
<accession>A0A812VVE3</accession>
<proteinExistence type="predicted"/>
<evidence type="ECO:0000313" key="4">
    <source>
        <dbReference type="Proteomes" id="UP000649617"/>
    </source>
</evidence>
<keyword evidence="1" id="KW-0472">Membrane</keyword>
<keyword evidence="2" id="KW-0732">Signal</keyword>
<dbReference type="InterPro" id="IPR029030">
    <property type="entry name" value="Caspase-like_dom_sf"/>
</dbReference>
<keyword evidence="1" id="KW-1133">Transmembrane helix</keyword>
<dbReference type="Gene3D" id="3.40.50.1460">
    <property type="match status" value="1"/>
</dbReference>
<dbReference type="SUPFAM" id="SSF52129">
    <property type="entry name" value="Caspase-like"/>
    <property type="match status" value="1"/>
</dbReference>
<keyword evidence="1" id="KW-0812">Transmembrane</keyword>
<feature type="chain" id="PRO_5032827224" evidence="2">
    <location>
        <begin position="18"/>
        <end position="611"/>
    </location>
</feature>
<evidence type="ECO:0000256" key="1">
    <source>
        <dbReference type="SAM" id="Phobius"/>
    </source>
</evidence>
<feature type="signal peptide" evidence="2">
    <location>
        <begin position="1"/>
        <end position="17"/>
    </location>
</feature>